<dbReference type="RefSeq" id="WP_087370309.1">
    <property type="nucleotide sequence ID" value="NZ_NFKK01000002.1"/>
</dbReference>
<feature type="transmembrane region" description="Helical" evidence="6">
    <location>
        <begin position="676"/>
        <end position="696"/>
    </location>
</feature>
<evidence type="ECO:0000256" key="2">
    <source>
        <dbReference type="ARBA" id="ARBA00022475"/>
    </source>
</evidence>
<evidence type="ECO:0000256" key="1">
    <source>
        <dbReference type="ARBA" id="ARBA00004651"/>
    </source>
</evidence>
<evidence type="ECO:0000256" key="3">
    <source>
        <dbReference type="ARBA" id="ARBA00022692"/>
    </source>
</evidence>
<gene>
    <name evidence="8" type="ORF">B5F17_02250</name>
</gene>
<feature type="transmembrane region" description="Helical" evidence="6">
    <location>
        <begin position="198"/>
        <end position="220"/>
    </location>
</feature>
<feature type="transmembrane region" description="Helical" evidence="6">
    <location>
        <begin position="284"/>
        <end position="303"/>
    </location>
</feature>
<feature type="transmembrane region" description="Helical" evidence="6">
    <location>
        <begin position="110"/>
        <end position="133"/>
    </location>
</feature>
<dbReference type="EMBL" id="NFKK01000002">
    <property type="protein sequence ID" value="OUP54051.1"/>
    <property type="molecule type" value="Genomic_DNA"/>
</dbReference>
<protein>
    <submittedName>
        <fullName evidence="8">ABC transporter permease</fullName>
    </submittedName>
</protein>
<feature type="transmembrane region" description="Helical" evidence="6">
    <location>
        <begin position="59"/>
        <end position="82"/>
    </location>
</feature>
<evidence type="ECO:0000256" key="4">
    <source>
        <dbReference type="ARBA" id="ARBA00022989"/>
    </source>
</evidence>
<feature type="transmembrane region" description="Helical" evidence="6">
    <location>
        <begin position="643"/>
        <end position="664"/>
    </location>
</feature>
<evidence type="ECO:0000256" key="5">
    <source>
        <dbReference type="ARBA" id="ARBA00023136"/>
    </source>
</evidence>
<comment type="caution">
    <text evidence="8">The sequence shown here is derived from an EMBL/GenBank/DDBJ whole genome shotgun (WGS) entry which is preliminary data.</text>
</comment>
<keyword evidence="3 6" id="KW-0812">Transmembrane</keyword>
<dbReference type="AlphaFoldDB" id="A0A1Y4LGR6"/>
<sequence length="709" mass="80356">MRTFSEVYAALRRKNRGHYRMLTGCSFFSVLLITAYVTMMRSPTVLTVLPEGGDSRKQVMMVFVLACVGCAMFTLYASSIFFRQKSRETGVFLLLGASRKQIRTLLFADLARIAFGSCIAGAVLGAPLAWLIWRVFRLVVVDSEEMVLTFDPTAGLFALCFSVFVIVMLFVMGARFLRRTNIIDVVNESHKTEPIREVKAWYGTVGIVLMIVGGLLGYLAPTFCVRVLRWYPPSIVSGICYIPLFIGLYLLLLHTVVNGWRRGKSRYKHIITTSIMKFQGRQTVRNMLVITVLIAGAYFASFYTPMLGVGAMMGYAERPIDYAYHYRADQNMVTESEVREMAKEEDVTITSWVEGEGAELGVDGTTQIETETPVGTTYTTEYVEMLSSEIVLSERTYNALTGQQIDVQPGHIRAVCDDNGDNQNMFDPDVTRLTNLVTGEVMHVIPNSDAPLCYTMLFGRYVLDDGDYETITRGLDERKWFDHIVFFNVDDCDASYAFAKRLFYAIVDRSGPEVEVIDAYNIGAEQYYQSIGKEYAMAPENLAKYQLSPIDYDQRDSSDFRLYWKYMPQFRVLDQNDFVRTMAVYLMLFIFIAIICFAAVIIIAYTRCLTIALANKQLYEDLRHLGASRDYLFRTVRGQVSRVFITPCIVGTTGIFALYAMIMYLNDNQFTFQELVGMGACLIIVLACTLVIYGVYRSARKQVCRLLGI</sequence>
<evidence type="ECO:0000313" key="9">
    <source>
        <dbReference type="Proteomes" id="UP000195897"/>
    </source>
</evidence>
<dbReference type="GO" id="GO:0005886">
    <property type="term" value="C:plasma membrane"/>
    <property type="evidence" value="ECO:0007669"/>
    <property type="project" value="UniProtKB-SubCell"/>
</dbReference>
<reference evidence="9" key="1">
    <citation type="submission" date="2017-04" db="EMBL/GenBank/DDBJ databases">
        <title>Function of individual gut microbiota members based on whole genome sequencing of pure cultures obtained from chicken caecum.</title>
        <authorList>
            <person name="Medvecky M."/>
            <person name="Cejkova D."/>
            <person name="Polansky O."/>
            <person name="Karasova D."/>
            <person name="Kubasova T."/>
            <person name="Cizek A."/>
            <person name="Rychlik I."/>
        </authorList>
    </citation>
    <scope>NUCLEOTIDE SEQUENCE [LARGE SCALE GENOMIC DNA]</scope>
    <source>
        <strain evidence="9">An180</strain>
    </source>
</reference>
<dbReference type="Pfam" id="PF02687">
    <property type="entry name" value="FtsX"/>
    <property type="match status" value="1"/>
</dbReference>
<dbReference type="InterPro" id="IPR052536">
    <property type="entry name" value="ABC-4_Integral_Memb_Prot"/>
</dbReference>
<keyword evidence="5 6" id="KW-0472">Membrane</keyword>
<feature type="transmembrane region" description="Helical" evidence="6">
    <location>
        <begin position="235"/>
        <end position="257"/>
    </location>
</feature>
<accession>A0A1Y4LGR6</accession>
<comment type="subcellular location">
    <subcellularLocation>
        <location evidence="1">Cell membrane</location>
        <topology evidence="1">Multi-pass membrane protein</topology>
    </subcellularLocation>
</comment>
<feature type="domain" description="ABC3 transporter permease C-terminal" evidence="7">
    <location>
        <begin position="61"/>
        <end position="170"/>
    </location>
</feature>
<feature type="transmembrane region" description="Helical" evidence="6">
    <location>
        <begin position="21"/>
        <end position="39"/>
    </location>
</feature>
<proteinExistence type="predicted"/>
<dbReference type="InterPro" id="IPR003838">
    <property type="entry name" value="ABC3_permease_C"/>
</dbReference>
<feature type="transmembrane region" description="Helical" evidence="6">
    <location>
        <begin position="153"/>
        <end position="177"/>
    </location>
</feature>
<organism evidence="8 9">
    <name type="scientific">Butyricicoccus pullicaecorum</name>
    <dbReference type="NCBI Taxonomy" id="501571"/>
    <lineage>
        <taxon>Bacteria</taxon>
        <taxon>Bacillati</taxon>
        <taxon>Bacillota</taxon>
        <taxon>Clostridia</taxon>
        <taxon>Eubacteriales</taxon>
        <taxon>Butyricicoccaceae</taxon>
        <taxon>Butyricicoccus</taxon>
    </lineage>
</organism>
<name>A0A1Y4LGR6_9FIRM</name>
<keyword evidence="4 6" id="KW-1133">Transmembrane helix</keyword>
<evidence type="ECO:0000256" key="6">
    <source>
        <dbReference type="SAM" id="Phobius"/>
    </source>
</evidence>
<evidence type="ECO:0000259" key="7">
    <source>
        <dbReference type="Pfam" id="PF02687"/>
    </source>
</evidence>
<dbReference type="PANTHER" id="PTHR46795">
    <property type="entry name" value="ABC TRANSPORTER PERMEASE-RELATED-RELATED"/>
    <property type="match status" value="1"/>
</dbReference>
<dbReference type="PANTHER" id="PTHR46795:SF1">
    <property type="entry name" value="ABC TRANSPORTER PERMEASE PROTEIN"/>
    <property type="match status" value="1"/>
</dbReference>
<dbReference type="Proteomes" id="UP000195897">
    <property type="component" value="Unassembled WGS sequence"/>
</dbReference>
<feature type="transmembrane region" description="Helical" evidence="6">
    <location>
        <begin position="582"/>
        <end position="606"/>
    </location>
</feature>
<keyword evidence="2" id="KW-1003">Cell membrane</keyword>
<evidence type="ECO:0000313" key="8">
    <source>
        <dbReference type="EMBL" id="OUP54051.1"/>
    </source>
</evidence>